<gene>
    <name evidence="2" type="ORF">PVP01_0007050</name>
</gene>
<proteinExistence type="predicted"/>
<dbReference type="EMBL" id="FLZR02000024">
    <property type="protein sequence ID" value="VUZ99992.1"/>
    <property type="molecule type" value="Genomic_DNA"/>
</dbReference>
<keyword evidence="1" id="KW-0812">Transmembrane</keyword>
<accession>A0A565A596</accession>
<keyword evidence="1" id="KW-1133">Transmembrane helix</keyword>
<evidence type="ECO:0000256" key="1">
    <source>
        <dbReference type="SAM" id="Phobius"/>
    </source>
</evidence>
<keyword evidence="1" id="KW-0472">Membrane</keyword>
<feature type="transmembrane region" description="Helical" evidence="1">
    <location>
        <begin position="15"/>
        <end position="32"/>
    </location>
</feature>
<sequence>MTVLKCTNSNHKVKFFFFIKIAAFIILIWIYPHTYDENPNSKFLIKGNKLYVAFDERPHRHLAKHEIQDEKINSSFLYKTNRNGNNYKLMNSRNNNNTYEQINRGKINCVESYLNTFKDRYYKKRGLKKLDCYYEKKLFSSFLKVEKLAKQKNISKRIIIYIIYVLPLILSFSLPFLAFAIPESIIHKCYLKKFTFTVTVDGNDQPTITKDGIITTETIDSSLRYIFLIISIPIVVSFIIYTYIKILKYKRIRLGMLK</sequence>
<dbReference type="VEuPathDB" id="PlasmoDB:PVX_109778"/>
<feature type="transmembrane region" description="Helical" evidence="1">
    <location>
        <begin position="158"/>
        <end position="181"/>
    </location>
</feature>
<evidence type="ECO:0008006" key="3">
    <source>
        <dbReference type="Google" id="ProtNLM"/>
    </source>
</evidence>
<dbReference type="VEuPathDB" id="PlasmoDB:PVP01_0007050"/>
<evidence type="ECO:0000313" key="2">
    <source>
        <dbReference type="EMBL" id="VUZ99992.1"/>
    </source>
</evidence>
<dbReference type="InterPro" id="IPR022139">
    <property type="entry name" value="Fam-L/Fam-M-like_plasmodium"/>
</dbReference>
<feature type="transmembrane region" description="Helical" evidence="1">
    <location>
        <begin position="225"/>
        <end position="244"/>
    </location>
</feature>
<protein>
    <recommendedName>
        <fullName evidence="3">Fam-l protein</fullName>
    </recommendedName>
</protein>
<dbReference type="Pfam" id="PF12420">
    <property type="entry name" value="DUF3671"/>
    <property type="match status" value="1"/>
</dbReference>
<reference evidence="2" key="1">
    <citation type="submission" date="2016-07" db="EMBL/GenBank/DDBJ databases">
        <authorList>
            <consortium name="Pathogen Informatics"/>
        </authorList>
    </citation>
    <scope>NUCLEOTIDE SEQUENCE</scope>
</reference>
<organism evidence="2">
    <name type="scientific">Plasmodium vivax</name>
    <name type="common">malaria parasite P. vivax</name>
    <dbReference type="NCBI Taxonomy" id="5855"/>
    <lineage>
        <taxon>Eukaryota</taxon>
        <taxon>Sar</taxon>
        <taxon>Alveolata</taxon>
        <taxon>Apicomplexa</taxon>
        <taxon>Aconoidasida</taxon>
        <taxon>Haemosporida</taxon>
        <taxon>Plasmodiidae</taxon>
        <taxon>Plasmodium</taxon>
        <taxon>Plasmodium (Plasmodium)</taxon>
    </lineage>
</organism>
<name>A0A565A596_PLAVI</name>
<dbReference type="AlphaFoldDB" id="A0A565A596"/>
<dbReference type="Proteomes" id="UP000220605">
    <property type="component" value="Unassembled WGS sequence"/>
</dbReference>